<organism evidence="8 9">
    <name type="scientific">Papaver atlanticum</name>
    <dbReference type="NCBI Taxonomy" id="357466"/>
    <lineage>
        <taxon>Eukaryota</taxon>
        <taxon>Viridiplantae</taxon>
        <taxon>Streptophyta</taxon>
        <taxon>Embryophyta</taxon>
        <taxon>Tracheophyta</taxon>
        <taxon>Spermatophyta</taxon>
        <taxon>Magnoliopsida</taxon>
        <taxon>Ranunculales</taxon>
        <taxon>Papaveraceae</taxon>
        <taxon>Papaveroideae</taxon>
        <taxon>Papaver</taxon>
    </lineage>
</organism>
<dbReference type="Pfam" id="PF00892">
    <property type="entry name" value="EamA"/>
    <property type="match status" value="2"/>
</dbReference>
<feature type="transmembrane region" description="Helical" evidence="6">
    <location>
        <begin position="103"/>
        <end position="126"/>
    </location>
</feature>
<gene>
    <name evidence="8" type="ORF">MKW98_028595</name>
</gene>
<feature type="transmembrane region" description="Helical" evidence="6">
    <location>
        <begin position="225"/>
        <end position="245"/>
    </location>
</feature>
<dbReference type="SUPFAM" id="SSF103481">
    <property type="entry name" value="Multidrug resistance efflux transporter EmrE"/>
    <property type="match status" value="2"/>
</dbReference>
<dbReference type="InterPro" id="IPR030184">
    <property type="entry name" value="WAT1-related"/>
</dbReference>
<evidence type="ECO:0000256" key="1">
    <source>
        <dbReference type="ARBA" id="ARBA00004141"/>
    </source>
</evidence>
<feature type="transmembrane region" description="Helical" evidence="6">
    <location>
        <begin position="193"/>
        <end position="213"/>
    </location>
</feature>
<evidence type="ECO:0000256" key="6">
    <source>
        <dbReference type="SAM" id="Phobius"/>
    </source>
</evidence>
<dbReference type="Proteomes" id="UP001202328">
    <property type="component" value="Unassembled WGS sequence"/>
</dbReference>
<feature type="transmembrane region" description="Helical" evidence="6">
    <location>
        <begin position="138"/>
        <end position="156"/>
    </location>
</feature>
<dbReference type="EMBL" id="JAJJMB010002559">
    <property type="protein sequence ID" value="KAI3951191.1"/>
    <property type="molecule type" value="Genomic_DNA"/>
</dbReference>
<keyword evidence="5 6" id="KW-0472">Membrane</keyword>
<dbReference type="AlphaFoldDB" id="A0AAD4XVS0"/>
<comment type="similarity">
    <text evidence="2">Belongs to the drug/metabolite transporter (DMT) superfamily. Plant drug/metabolite exporter (P-DME) (TC 2.A.7.4) family.</text>
</comment>
<dbReference type="InterPro" id="IPR037185">
    <property type="entry name" value="EmrE-like"/>
</dbReference>
<feature type="transmembrane region" description="Helical" evidence="6">
    <location>
        <begin position="260"/>
        <end position="278"/>
    </location>
</feature>
<dbReference type="GO" id="GO:0022857">
    <property type="term" value="F:transmembrane transporter activity"/>
    <property type="evidence" value="ECO:0007669"/>
    <property type="project" value="InterPro"/>
</dbReference>
<dbReference type="InterPro" id="IPR000620">
    <property type="entry name" value="EamA_dom"/>
</dbReference>
<evidence type="ECO:0000256" key="2">
    <source>
        <dbReference type="ARBA" id="ARBA00007635"/>
    </source>
</evidence>
<dbReference type="PANTHER" id="PTHR31218">
    <property type="entry name" value="WAT1-RELATED PROTEIN"/>
    <property type="match status" value="1"/>
</dbReference>
<reference evidence="8" key="1">
    <citation type="submission" date="2022-04" db="EMBL/GenBank/DDBJ databases">
        <title>A functionally conserved STORR gene fusion in Papaver species that diverged 16.8 million years ago.</title>
        <authorList>
            <person name="Catania T."/>
        </authorList>
    </citation>
    <scope>NUCLEOTIDE SEQUENCE</scope>
    <source>
        <strain evidence="8">S-188037</strain>
    </source>
</reference>
<protein>
    <recommendedName>
        <fullName evidence="7">EamA domain-containing protein</fullName>
    </recommendedName>
</protein>
<keyword evidence="4 6" id="KW-1133">Transmembrane helix</keyword>
<name>A0AAD4XVS0_9MAGN</name>
<feature type="transmembrane region" description="Helical" evidence="6">
    <location>
        <begin position="317"/>
        <end position="335"/>
    </location>
</feature>
<comment type="caution">
    <text evidence="8">The sequence shown here is derived from an EMBL/GenBank/DDBJ whole genome shotgun (WGS) entry which is preliminary data.</text>
</comment>
<sequence>MGEMMKWLNEWHPAFLMVATNVGLAIVNKLHKKVIDDGIDHIILFTYRLYISVLLLAPMAYFLERRTRPKLTFGILCLLFVSAILGATLSTYLYLVGLQNTTATFICAFVNMVPVITFLMALPFGLESVDMRSMSGGAKVLGTVVTVGGAMVLTLYKGVPLTNFSDSGETTTIHYNTTSHISWLYPNNRTERWTIGTIALVVATLLWSSWFLVQAKISKTYPCQYSSTTIMCFLGAIQSTLFSLVTNHQEFSSWVLKGKFQIFTVLFSGIVGSGLTFLGMSYCVKKSGPVFTAAFSPLIQIVVAVIGFSILDEQLHLGSVLGSILIVGLYILLWGKNKEANACVTKQIEDANAHDEEEDRLRGTNHDLSLTYGIVVQTSHTVLLLCFYPLYTKMIRDTVELAEMANLSNDYYETVQ</sequence>
<feature type="transmembrane region" description="Helical" evidence="6">
    <location>
        <begin position="42"/>
        <end position="63"/>
    </location>
</feature>
<feature type="transmembrane region" description="Helical" evidence="6">
    <location>
        <begin position="370"/>
        <end position="391"/>
    </location>
</feature>
<feature type="domain" description="EamA" evidence="7">
    <location>
        <begin position="195"/>
        <end position="328"/>
    </location>
</feature>
<feature type="transmembrane region" description="Helical" evidence="6">
    <location>
        <begin position="290"/>
        <end position="311"/>
    </location>
</feature>
<evidence type="ECO:0000256" key="5">
    <source>
        <dbReference type="ARBA" id="ARBA00023136"/>
    </source>
</evidence>
<evidence type="ECO:0000256" key="4">
    <source>
        <dbReference type="ARBA" id="ARBA00022989"/>
    </source>
</evidence>
<evidence type="ECO:0000313" key="8">
    <source>
        <dbReference type="EMBL" id="KAI3951191.1"/>
    </source>
</evidence>
<keyword evidence="3 6" id="KW-0812">Transmembrane</keyword>
<feature type="domain" description="EamA" evidence="7">
    <location>
        <begin position="15"/>
        <end position="145"/>
    </location>
</feature>
<accession>A0AAD4XVS0</accession>
<feature type="transmembrane region" description="Helical" evidence="6">
    <location>
        <begin position="75"/>
        <end position="97"/>
    </location>
</feature>
<dbReference type="GO" id="GO:0016020">
    <property type="term" value="C:membrane"/>
    <property type="evidence" value="ECO:0007669"/>
    <property type="project" value="UniProtKB-SubCell"/>
</dbReference>
<feature type="transmembrane region" description="Helical" evidence="6">
    <location>
        <begin position="12"/>
        <end position="30"/>
    </location>
</feature>
<comment type="subcellular location">
    <subcellularLocation>
        <location evidence="1">Membrane</location>
        <topology evidence="1">Multi-pass membrane protein</topology>
    </subcellularLocation>
</comment>
<proteinExistence type="inferred from homology"/>
<evidence type="ECO:0000313" key="9">
    <source>
        <dbReference type="Proteomes" id="UP001202328"/>
    </source>
</evidence>
<evidence type="ECO:0000259" key="7">
    <source>
        <dbReference type="Pfam" id="PF00892"/>
    </source>
</evidence>
<keyword evidence="9" id="KW-1185">Reference proteome</keyword>
<evidence type="ECO:0000256" key="3">
    <source>
        <dbReference type="ARBA" id="ARBA00022692"/>
    </source>
</evidence>